<dbReference type="SUPFAM" id="SSF53167">
    <property type="entry name" value="Purine and uridine phosphorylases"/>
    <property type="match status" value="1"/>
</dbReference>
<dbReference type="PANTHER" id="PTHR46994">
    <property type="entry name" value="5'-METHYLTHIOADENOSINE/S-ADENOSYLHOMOCYSTEINE NUCLEOSIDASE 1"/>
    <property type="match status" value="1"/>
</dbReference>
<evidence type="ECO:0000313" key="3">
    <source>
        <dbReference type="Proteomes" id="UP000291236"/>
    </source>
</evidence>
<keyword evidence="3" id="KW-1185">Reference proteome</keyword>
<evidence type="ECO:0000313" key="2">
    <source>
        <dbReference type="EMBL" id="BBH52214.1"/>
    </source>
</evidence>
<dbReference type="Gene3D" id="3.40.50.1580">
    <property type="entry name" value="Nucleoside phosphorylase domain"/>
    <property type="match status" value="1"/>
</dbReference>
<dbReference type="OrthoDB" id="997641at2"/>
<feature type="domain" description="Nucleoside phosphorylase" evidence="1">
    <location>
        <begin position="41"/>
        <end position="254"/>
    </location>
</feature>
<dbReference type="AlphaFoldDB" id="A0A4P2VJZ7"/>
<dbReference type="Pfam" id="PF01048">
    <property type="entry name" value="PNP_UDP_1"/>
    <property type="match status" value="1"/>
</dbReference>
<gene>
    <name evidence="2" type="ORF">JCM31447_06540</name>
</gene>
<dbReference type="Proteomes" id="UP000291236">
    <property type="component" value="Chromosome"/>
</dbReference>
<organism evidence="2 3">
    <name type="scientific">Fluviispira sanaruensis</name>
    <dbReference type="NCBI Taxonomy" id="2493639"/>
    <lineage>
        <taxon>Bacteria</taxon>
        <taxon>Pseudomonadati</taxon>
        <taxon>Bdellovibrionota</taxon>
        <taxon>Oligoflexia</taxon>
        <taxon>Silvanigrellales</taxon>
        <taxon>Silvanigrellaceae</taxon>
        <taxon>Fluviispira</taxon>
    </lineage>
</organism>
<dbReference type="GO" id="GO:0019509">
    <property type="term" value="P:L-methionine salvage from methylthioadenosine"/>
    <property type="evidence" value="ECO:0007669"/>
    <property type="project" value="InterPro"/>
</dbReference>
<dbReference type="PANTHER" id="PTHR46994:SF1">
    <property type="entry name" value="5'-METHYLTHIOADENOSINE NUCLEOSIDASE"/>
    <property type="match status" value="1"/>
</dbReference>
<dbReference type="RefSeq" id="WP_130606471.1">
    <property type="nucleotide sequence ID" value="NZ_AP019368.1"/>
</dbReference>
<dbReference type="EMBL" id="AP019368">
    <property type="protein sequence ID" value="BBH52214.1"/>
    <property type="molecule type" value="Genomic_DNA"/>
</dbReference>
<reference evidence="2 3" key="1">
    <citation type="submission" date="2018-12" db="EMBL/GenBank/DDBJ databases">
        <title>Rubrispira sanarue gen. nov., sp., nov., a member of the order Silvanigrellales, isolated from a brackish lake in Hamamatsu Japan.</title>
        <authorList>
            <person name="Maejima Y."/>
            <person name="Iino T."/>
            <person name="Muraguchi Y."/>
            <person name="Fukuda K."/>
            <person name="Nojiri H."/>
            <person name="Ohkuma M."/>
            <person name="Moriuchi R."/>
            <person name="Dohra H."/>
            <person name="Kimbara K."/>
            <person name="Shintani M."/>
        </authorList>
    </citation>
    <scope>NUCLEOTIDE SEQUENCE [LARGE SCALE GENOMIC DNA]</scope>
    <source>
        <strain evidence="2 3">RF1110005</strain>
    </source>
</reference>
<sequence>MKIIKKIIILVSFFVPFSIYAIENEETLKIKPESVKMNKNILIIVAMQSEADPIISKLKLRDMGKMSHLLRSNYYFGMIKNYNIYLAVNGKKENVDYVGAEATVISSVLGIEKFNPDILINIGTSGALSSKKLMIGDILNISESFYLDRNIPIPEYKIYSEGHFKANLFTKSKREYKVCSSLSFVTKKSINSKMKNLGCDLFDMEAASFSFVATESNRKFYIIKGVTDYVDKEFNYTQFKTNFNMVTHKLADYLHDKLLNTNDF</sequence>
<protein>
    <recommendedName>
        <fullName evidence="1">Nucleoside phosphorylase domain-containing protein</fullName>
    </recommendedName>
</protein>
<dbReference type="KEGG" id="sbf:JCM31447_06540"/>
<dbReference type="GO" id="GO:0009116">
    <property type="term" value="P:nucleoside metabolic process"/>
    <property type="evidence" value="ECO:0007669"/>
    <property type="project" value="InterPro"/>
</dbReference>
<dbReference type="InterPro" id="IPR044580">
    <property type="entry name" value="MTAN"/>
</dbReference>
<accession>A0A4P2VJZ7</accession>
<evidence type="ECO:0000259" key="1">
    <source>
        <dbReference type="Pfam" id="PF01048"/>
    </source>
</evidence>
<dbReference type="InterPro" id="IPR000845">
    <property type="entry name" value="Nucleoside_phosphorylase_d"/>
</dbReference>
<dbReference type="InterPro" id="IPR035994">
    <property type="entry name" value="Nucleoside_phosphorylase_sf"/>
</dbReference>
<name>A0A4P2VJZ7_FLUSA</name>
<dbReference type="GO" id="GO:0008930">
    <property type="term" value="F:methylthioadenosine nucleosidase activity"/>
    <property type="evidence" value="ECO:0007669"/>
    <property type="project" value="InterPro"/>
</dbReference>
<proteinExistence type="predicted"/>